<protein>
    <submittedName>
        <fullName evidence="1">Uncharacterized protein</fullName>
    </submittedName>
</protein>
<proteinExistence type="predicted"/>
<name>A0A6C0J6U9_9ZZZZ</name>
<sequence length="221" mass="26667">MQHNYSNIPFYVNLNLEHSSYNELFILCMQYTIKSMQYTIDISHEVICTLFESSEFTDYVIKYLIYLSKELKQELDEKCIDVNQNIYLNNPLKKEYCGHINRCHVNGYIEYCNVHKYTHHESSLNHDFLYKTHNDAVNEYNIEVKYALYKETFMKLMKTIMKYVNNKVKLEYTKKVLKMNKTILIWLKNNPISFKLRNLTEQDDIVLYIKNEQLNNFNTVL</sequence>
<accession>A0A6C0J6U9</accession>
<evidence type="ECO:0000313" key="1">
    <source>
        <dbReference type="EMBL" id="QHT99697.1"/>
    </source>
</evidence>
<dbReference type="AlphaFoldDB" id="A0A6C0J6U9"/>
<dbReference type="EMBL" id="MN740313">
    <property type="protein sequence ID" value="QHT99697.1"/>
    <property type="molecule type" value="Genomic_DNA"/>
</dbReference>
<reference evidence="1" key="1">
    <citation type="journal article" date="2020" name="Nature">
        <title>Giant virus diversity and host interactions through global metagenomics.</title>
        <authorList>
            <person name="Schulz F."/>
            <person name="Roux S."/>
            <person name="Paez-Espino D."/>
            <person name="Jungbluth S."/>
            <person name="Walsh D.A."/>
            <person name="Denef V.J."/>
            <person name="McMahon K.D."/>
            <person name="Konstantinidis K.T."/>
            <person name="Eloe-Fadrosh E.A."/>
            <person name="Kyrpides N.C."/>
            <person name="Woyke T."/>
        </authorList>
    </citation>
    <scope>NUCLEOTIDE SEQUENCE</scope>
    <source>
        <strain evidence="1">GVMAG-M-3300025727-45</strain>
    </source>
</reference>
<organism evidence="1">
    <name type="scientific">viral metagenome</name>
    <dbReference type="NCBI Taxonomy" id="1070528"/>
    <lineage>
        <taxon>unclassified sequences</taxon>
        <taxon>metagenomes</taxon>
        <taxon>organismal metagenomes</taxon>
    </lineage>
</organism>